<evidence type="ECO:0000256" key="1">
    <source>
        <dbReference type="SAM" id="Phobius"/>
    </source>
</evidence>
<feature type="transmembrane region" description="Helical" evidence="1">
    <location>
        <begin position="41"/>
        <end position="62"/>
    </location>
</feature>
<keyword evidence="1" id="KW-1133">Transmembrane helix</keyword>
<proteinExistence type="predicted"/>
<dbReference type="RefSeq" id="WP_188480250.1">
    <property type="nucleotide sequence ID" value="NZ_BMFC01000001.1"/>
</dbReference>
<dbReference type="EMBL" id="BMFC01000001">
    <property type="protein sequence ID" value="GGB90373.1"/>
    <property type="molecule type" value="Genomic_DNA"/>
</dbReference>
<gene>
    <name evidence="2" type="ORF">GCM10011363_03730</name>
</gene>
<evidence type="ECO:0008006" key="4">
    <source>
        <dbReference type="Google" id="ProtNLM"/>
    </source>
</evidence>
<dbReference type="InterPro" id="IPR049713">
    <property type="entry name" value="Pr6Pr-like"/>
</dbReference>
<name>A0ABQ1K6Z8_9RHOB</name>
<protein>
    <recommendedName>
        <fullName evidence="4">Pr6Pr family membrane protein</fullName>
    </recommendedName>
</protein>
<sequence length="206" mass="22572">MILKRTAAALLALGVFAAIVTRIWLRMDGDGETFGEAVWAMYRFYTIWTNTLIGLTCGAVALGRKVSPQIFGNLLLSIIIVAAVYHALLAHLNDFTGLDAVVDALLHTVVPVGFGLFWLTFVSKADLRFSDILPWLILPLIYCIYAMARAQVDGVYPYFFLNLDKLGLARTALNIVGLLIAFAGIGALIVLLARGLTKFEPGRQVR</sequence>
<feature type="transmembrane region" description="Helical" evidence="1">
    <location>
        <begin position="133"/>
        <end position="152"/>
    </location>
</feature>
<feature type="transmembrane region" description="Helical" evidence="1">
    <location>
        <begin position="172"/>
        <end position="193"/>
    </location>
</feature>
<dbReference type="Proteomes" id="UP000645462">
    <property type="component" value="Unassembled WGS sequence"/>
</dbReference>
<keyword evidence="3" id="KW-1185">Reference proteome</keyword>
<keyword evidence="1" id="KW-0812">Transmembrane</keyword>
<keyword evidence="1" id="KW-0472">Membrane</keyword>
<feature type="transmembrane region" description="Helical" evidence="1">
    <location>
        <begin position="104"/>
        <end position="121"/>
    </location>
</feature>
<comment type="caution">
    <text evidence="2">The sequence shown here is derived from an EMBL/GenBank/DDBJ whole genome shotgun (WGS) entry which is preliminary data.</text>
</comment>
<reference evidence="3" key="1">
    <citation type="journal article" date="2019" name="Int. J. Syst. Evol. Microbiol.">
        <title>The Global Catalogue of Microorganisms (GCM) 10K type strain sequencing project: providing services to taxonomists for standard genome sequencing and annotation.</title>
        <authorList>
            <consortium name="The Broad Institute Genomics Platform"/>
            <consortium name="The Broad Institute Genome Sequencing Center for Infectious Disease"/>
            <person name="Wu L."/>
            <person name="Ma J."/>
        </authorList>
    </citation>
    <scope>NUCLEOTIDE SEQUENCE [LARGE SCALE GENOMIC DNA]</scope>
    <source>
        <strain evidence="3">CGMCC 1.12478</strain>
    </source>
</reference>
<accession>A0ABQ1K6Z8</accession>
<evidence type="ECO:0000313" key="3">
    <source>
        <dbReference type="Proteomes" id="UP000645462"/>
    </source>
</evidence>
<organism evidence="2 3">
    <name type="scientific">Marivita lacus</name>
    <dbReference type="NCBI Taxonomy" id="1323742"/>
    <lineage>
        <taxon>Bacteria</taxon>
        <taxon>Pseudomonadati</taxon>
        <taxon>Pseudomonadota</taxon>
        <taxon>Alphaproteobacteria</taxon>
        <taxon>Rhodobacterales</taxon>
        <taxon>Roseobacteraceae</taxon>
        <taxon>Marivita</taxon>
    </lineage>
</organism>
<dbReference type="NCBIfam" id="NF038065">
    <property type="entry name" value="Pr6Pr"/>
    <property type="match status" value="1"/>
</dbReference>
<evidence type="ECO:0000313" key="2">
    <source>
        <dbReference type="EMBL" id="GGB90373.1"/>
    </source>
</evidence>
<feature type="transmembrane region" description="Helical" evidence="1">
    <location>
        <begin position="74"/>
        <end position="92"/>
    </location>
</feature>